<dbReference type="Proteomes" id="UP000265692">
    <property type="component" value="Unassembled WGS sequence"/>
</dbReference>
<dbReference type="SUPFAM" id="SSF53474">
    <property type="entry name" value="alpha/beta-Hydrolases"/>
    <property type="match status" value="1"/>
</dbReference>
<dbReference type="GO" id="GO:0009234">
    <property type="term" value="P:menaquinone biosynthetic process"/>
    <property type="evidence" value="ECO:0007669"/>
    <property type="project" value="UniProtKB-UniRule"/>
</dbReference>
<evidence type="ECO:0000259" key="4">
    <source>
        <dbReference type="Pfam" id="PF00561"/>
    </source>
</evidence>
<sequence>MIIQARSIRVNVRIWNDEMEQTIVMLHGFTGSVATWEKVAFYLPDKRIVAIDLVGHGKTESPENTANYTMEEQVLILEELFQQLNLNQFILLGYSMGGRVALSYTAAFPKRVQQLVLESASPGLKTEDERIARRKADAELANRIEQHGVEAFVNQWENIPLFATQKNLPLETQQAIRTERLSQIPTGLANSLRGMGTGSQKSLWPSLKELIVPVTLITGELDEKFCKIAVEMQALLPIAQYFLVKNVGHAIHVENPLEFATIVKEVSDKNNP</sequence>
<protein>
    <recommendedName>
        <fullName evidence="3">Putative 2-succinyl-6-hydroxy-2,4-cyclohexadiene-1-carboxylate synthase</fullName>
        <shortName evidence="3">SHCHC synthase</shortName>
        <ecNumber evidence="3">4.2.99.20</ecNumber>
    </recommendedName>
</protein>
<dbReference type="PANTHER" id="PTHR42916:SF1">
    <property type="entry name" value="PROTEIN PHYLLO, CHLOROPLASTIC"/>
    <property type="match status" value="1"/>
</dbReference>
<evidence type="ECO:0000256" key="1">
    <source>
        <dbReference type="ARBA" id="ARBA00022428"/>
    </source>
</evidence>
<dbReference type="AlphaFoldDB" id="A0A396S4A3"/>
<gene>
    <name evidence="3 5" type="primary">menH</name>
    <name evidence="5" type="ORF">D1B33_16185</name>
</gene>
<feature type="domain" description="AB hydrolase-1" evidence="4">
    <location>
        <begin position="22"/>
        <end position="256"/>
    </location>
</feature>
<comment type="pathway">
    <text evidence="3">Quinol/quinone metabolism; 1,4-dihydroxy-2-naphthoate biosynthesis; 1,4-dihydroxy-2-naphthoate from chorismate: step 3/7.</text>
</comment>
<evidence type="ECO:0000313" key="6">
    <source>
        <dbReference type="Proteomes" id="UP000265692"/>
    </source>
</evidence>
<proteinExistence type="inferred from homology"/>
<dbReference type="InterPro" id="IPR029058">
    <property type="entry name" value="AB_hydrolase_fold"/>
</dbReference>
<accession>A0A396S4A3</accession>
<dbReference type="Pfam" id="PF00561">
    <property type="entry name" value="Abhydrolase_1"/>
    <property type="match status" value="1"/>
</dbReference>
<comment type="caution">
    <text evidence="5">The sequence shown here is derived from an EMBL/GenBank/DDBJ whole genome shotgun (WGS) entry which is preliminary data.</text>
</comment>
<evidence type="ECO:0000313" key="5">
    <source>
        <dbReference type="EMBL" id="RHW33277.1"/>
    </source>
</evidence>
<organism evidence="5 6">
    <name type="scientific">Ureibacillus yapensis</name>
    <dbReference type="NCBI Taxonomy" id="2304605"/>
    <lineage>
        <taxon>Bacteria</taxon>
        <taxon>Bacillati</taxon>
        <taxon>Bacillota</taxon>
        <taxon>Bacilli</taxon>
        <taxon>Bacillales</taxon>
        <taxon>Caryophanaceae</taxon>
        <taxon>Ureibacillus</taxon>
    </lineage>
</organism>
<dbReference type="PRINTS" id="PR00111">
    <property type="entry name" value="ABHYDROLASE"/>
</dbReference>
<dbReference type="EMBL" id="QWEI01000011">
    <property type="protein sequence ID" value="RHW33277.1"/>
    <property type="molecule type" value="Genomic_DNA"/>
</dbReference>
<dbReference type="InterPro" id="IPR000073">
    <property type="entry name" value="AB_hydrolase_1"/>
</dbReference>
<evidence type="ECO:0000256" key="2">
    <source>
        <dbReference type="ARBA" id="ARBA00023239"/>
    </source>
</evidence>
<dbReference type="NCBIfam" id="TIGR03695">
    <property type="entry name" value="menH_SHCHC"/>
    <property type="match status" value="1"/>
</dbReference>
<dbReference type="EC" id="4.2.99.20" evidence="3"/>
<dbReference type="InterPro" id="IPR022485">
    <property type="entry name" value="SHCHC_synthase_MenH"/>
</dbReference>
<dbReference type="HAMAP" id="MF_01660">
    <property type="entry name" value="MenH"/>
    <property type="match status" value="1"/>
</dbReference>
<comment type="subunit">
    <text evidence="3">Monomer.</text>
</comment>
<keyword evidence="6" id="KW-1185">Reference proteome</keyword>
<dbReference type="UniPathway" id="UPA00079"/>
<name>A0A396S4A3_9BACL</name>
<comment type="catalytic activity">
    <reaction evidence="3">
        <text>5-enolpyruvoyl-6-hydroxy-2-succinyl-cyclohex-3-ene-1-carboxylate = (1R,6R)-6-hydroxy-2-succinyl-cyclohexa-2,4-diene-1-carboxylate + pyruvate</text>
        <dbReference type="Rhea" id="RHEA:25597"/>
        <dbReference type="ChEBI" id="CHEBI:15361"/>
        <dbReference type="ChEBI" id="CHEBI:58689"/>
        <dbReference type="ChEBI" id="CHEBI:58818"/>
        <dbReference type="EC" id="4.2.99.20"/>
    </reaction>
</comment>
<keyword evidence="2 3" id="KW-0456">Lyase</keyword>
<dbReference type="UniPathway" id="UPA01057">
    <property type="reaction ID" value="UER00900"/>
</dbReference>
<dbReference type="RefSeq" id="WP_118877445.1">
    <property type="nucleotide sequence ID" value="NZ_QWEI01000011.1"/>
</dbReference>
<dbReference type="OrthoDB" id="9808398at2"/>
<comment type="pathway">
    <text evidence="3">Quinol/quinone metabolism; menaquinone biosynthesis.</text>
</comment>
<dbReference type="PANTHER" id="PTHR42916">
    <property type="entry name" value="2-SUCCINYL-5-ENOLPYRUVYL-6-HYDROXY-3-CYCLOHEXENE-1-CARBOXYLATE SYNTHASE"/>
    <property type="match status" value="1"/>
</dbReference>
<comment type="function">
    <text evidence="3">Catalyzes a proton abstraction reaction that results in 2,5-elimination of pyruvate from 2-succinyl-5-enolpyruvyl-6-hydroxy-3-cyclohexene-1-carboxylate (SEPHCHC) and the formation of 2-succinyl-6-hydroxy-2,4-cyclohexadiene-1-carboxylate (SHCHC).</text>
</comment>
<comment type="similarity">
    <text evidence="3">Belongs to the AB hydrolase superfamily. MenH family.</text>
</comment>
<evidence type="ECO:0000256" key="3">
    <source>
        <dbReference type="HAMAP-Rule" id="MF_01660"/>
    </source>
</evidence>
<keyword evidence="1 3" id="KW-0474">Menaquinone biosynthesis</keyword>
<dbReference type="GO" id="GO:0070205">
    <property type="term" value="F:2-succinyl-6-hydroxy-2,4-cyclohexadiene-1-carboxylate synthase activity"/>
    <property type="evidence" value="ECO:0007669"/>
    <property type="project" value="UniProtKB-UniRule"/>
</dbReference>
<dbReference type="Gene3D" id="3.40.50.1820">
    <property type="entry name" value="alpha/beta hydrolase"/>
    <property type="match status" value="1"/>
</dbReference>
<reference evidence="5 6" key="1">
    <citation type="submission" date="2018-08" db="EMBL/GenBank/DDBJ databases">
        <title>Lysinibacillus sp. YLB-03 draft genome sequence.</title>
        <authorList>
            <person name="Yu L."/>
        </authorList>
    </citation>
    <scope>NUCLEOTIDE SEQUENCE [LARGE SCALE GENOMIC DNA]</scope>
    <source>
        <strain evidence="5 6">YLB-03</strain>
    </source>
</reference>